<accession>A0AAD8B3G9</accession>
<name>A0AAD8B3G9_BIOPF</name>
<evidence type="ECO:0000313" key="2">
    <source>
        <dbReference type="Proteomes" id="UP001233172"/>
    </source>
</evidence>
<dbReference type="EMBL" id="JASAOG010000152">
    <property type="protein sequence ID" value="KAK0047337.1"/>
    <property type="molecule type" value="Genomic_DNA"/>
</dbReference>
<sequence length="68" mass="7809">MSSSHSFAIDNTWLEVKRDVRSGSRQRGRDSLAVSQDERSLDCFALEIKSTRLIDVTLEWRLARIGEL</sequence>
<feature type="non-terminal residue" evidence="1">
    <location>
        <position position="68"/>
    </location>
</feature>
<dbReference type="Proteomes" id="UP001233172">
    <property type="component" value="Unassembled WGS sequence"/>
</dbReference>
<reference evidence="1" key="1">
    <citation type="journal article" date="2023" name="PLoS Negl. Trop. Dis.">
        <title>A genome sequence for Biomphalaria pfeifferi, the major vector snail for the human-infecting parasite Schistosoma mansoni.</title>
        <authorList>
            <person name="Bu L."/>
            <person name="Lu L."/>
            <person name="Laidemitt M.R."/>
            <person name="Zhang S.M."/>
            <person name="Mutuku M."/>
            <person name="Mkoji G."/>
            <person name="Steinauer M."/>
            <person name="Loker E.S."/>
        </authorList>
    </citation>
    <scope>NUCLEOTIDE SEQUENCE</scope>
    <source>
        <strain evidence="1">KasaAsao</strain>
    </source>
</reference>
<organism evidence="1 2">
    <name type="scientific">Biomphalaria pfeifferi</name>
    <name type="common">Bloodfluke planorb</name>
    <name type="synonym">Freshwater snail</name>
    <dbReference type="NCBI Taxonomy" id="112525"/>
    <lineage>
        <taxon>Eukaryota</taxon>
        <taxon>Metazoa</taxon>
        <taxon>Spiralia</taxon>
        <taxon>Lophotrochozoa</taxon>
        <taxon>Mollusca</taxon>
        <taxon>Gastropoda</taxon>
        <taxon>Heterobranchia</taxon>
        <taxon>Euthyneura</taxon>
        <taxon>Panpulmonata</taxon>
        <taxon>Hygrophila</taxon>
        <taxon>Lymnaeoidea</taxon>
        <taxon>Planorbidae</taxon>
        <taxon>Biomphalaria</taxon>
    </lineage>
</organism>
<dbReference type="AlphaFoldDB" id="A0AAD8B3G9"/>
<reference evidence="1" key="2">
    <citation type="submission" date="2023-04" db="EMBL/GenBank/DDBJ databases">
        <authorList>
            <person name="Bu L."/>
            <person name="Lu L."/>
            <person name="Laidemitt M.R."/>
            <person name="Zhang S.M."/>
            <person name="Mutuku M."/>
            <person name="Mkoji G."/>
            <person name="Steinauer M."/>
            <person name="Loker E.S."/>
        </authorList>
    </citation>
    <scope>NUCLEOTIDE SEQUENCE</scope>
    <source>
        <strain evidence="1">KasaAsao</strain>
        <tissue evidence="1">Whole Snail</tissue>
    </source>
</reference>
<proteinExistence type="predicted"/>
<evidence type="ECO:0000313" key="1">
    <source>
        <dbReference type="EMBL" id="KAK0047337.1"/>
    </source>
</evidence>
<keyword evidence="2" id="KW-1185">Reference proteome</keyword>
<comment type="caution">
    <text evidence="1">The sequence shown here is derived from an EMBL/GenBank/DDBJ whole genome shotgun (WGS) entry which is preliminary data.</text>
</comment>
<protein>
    <submittedName>
        <fullName evidence="1">Uncharacterized protein</fullName>
    </submittedName>
</protein>
<gene>
    <name evidence="1" type="ORF">Bpfe_023189</name>
</gene>